<dbReference type="SUPFAM" id="SSF56784">
    <property type="entry name" value="HAD-like"/>
    <property type="match status" value="1"/>
</dbReference>
<dbReference type="Pfam" id="PF13344">
    <property type="entry name" value="Hydrolase_6"/>
    <property type="match status" value="1"/>
</dbReference>
<evidence type="ECO:0000256" key="3">
    <source>
        <dbReference type="PIRSR" id="PIRSR000915-2"/>
    </source>
</evidence>
<dbReference type="eggNOG" id="COG0647">
    <property type="taxonomic scope" value="Bacteria"/>
</dbReference>
<dbReference type="PANTHER" id="PTHR19288">
    <property type="entry name" value="4-NITROPHENYLPHOSPHATASE-RELATED"/>
    <property type="match status" value="1"/>
</dbReference>
<dbReference type="STRING" id="1193181.BN10_1300007"/>
<accession>N0DY54</accession>
<dbReference type="InterPro" id="IPR036412">
    <property type="entry name" value="HAD-like_sf"/>
</dbReference>
<evidence type="ECO:0000256" key="1">
    <source>
        <dbReference type="PIRNR" id="PIRNR000915"/>
    </source>
</evidence>
<comment type="similarity">
    <text evidence="1">Belongs to the HAD-like hydrolase superfamily.</text>
</comment>
<dbReference type="InterPro" id="IPR023214">
    <property type="entry name" value="HAD_sf"/>
</dbReference>
<dbReference type="InterPro" id="IPR006357">
    <property type="entry name" value="HAD-SF_hydro_IIA"/>
</dbReference>
<dbReference type="Gene3D" id="3.40.50.1000">
    <property type="entry name" value="HAD superfamily/HAD-like"/>
    <property type="match status" value="2"/>
</dbReference>
<proteinExistence type="inferred from homology"/>
<dbReference type="NCBIfam" id="TIGR01460">
    <property type="entry name" value="HAD-SF-IIA"/>
    <property type="match status" value="1"/>
</dbReference>
<gene>
    <name evidence="5" type="ORF">BN10_1300007</name>
</gene>
<feature type="binding site" evidence="4">
    <location>
        <position position="16"/>
    </location>
    <ligand>
        <name>Mg(2+)</name>
        <dbReference type="ChEBI" id="CHEBI:18420"/>
    </ligand>
</feature>
<feature type="binding site" evidence="4">
    <location>
        <position position="213"/>
    </location>
    <ligand>
        <name>Mg(2+)</name>
        <dbReference type="ChEBI" id="CHEBI:18420"/>
    </ligand>
</feature>
<dbReference type="HOGENOM" id="CLU_043473_1_0_11"/>
<dbReference type="EMBL" id="CAIZ01000036">
    <property type="protein sequence ID" value="CCH69097.1"/>
    <property type="molecule type" value="Genomic_DNA"/>
</dbReference>
<dbReference type="Pfam" id="PF13242">
    <property type="entry name" value="Hydrolase_like"/>
    <property type="match status" value="1"/>
</dbReference>
<protein>
    <submittedName>
        <fullName evidence="5">Putative hydrolase</fullName>
    </submittedName>
</protein>
<dbReference type="PANTHER" id="PTHR19288:SF95">
    <property type="entry name" value="D-GLYCEROL 3-PHOSPHATE PHOSPHATASE"/>
    <property type="match status" value="1"/>
</dbReference>
<feature type="active site" description="Proton donor" evidence="2">
    <location>
        <position position="16"/>
    </location>
</feature>
<dbReference type="OrthoDB" id="3400930at2"/>
<dbReference type="GO" id="GO:0016791">
    <property type="term" value="F:phosphatase activity"/>
    <property type="evidence" value="ECO:0007669"/>
    <property type="project" value="TreeGrafter"/>
</dbReference>
<dbReference type="GO" id="GO:0005737">
    <property type="term" value="C:cytoplasm"/>
    <property type="evidence" value="ECO:0007669"/>
    <property type="project" value="TreeGrafter"/>
</dbReference>
<feature type="binding site" evidence="3">
    <location>
        <position position="188"/>
    </location>
    <ligand>
        <name>substrate</name>
    </ligand>
</feature>
<dbReference type="Proteomes" id="UP000013167">
    <property type="component" value="Unassembled WGS sequence"/>
</dbReference>
<evidence type="ECO:0000313" key="6">
    <source>
        <dbReference type="Proteomes" id="UP000013167"/>
    </source>
</evidence>
<keyword evidence="4" id="KW-0460">Magnesium</keyword>
<dbReference type="PIRSF" id="PIRSF000915">
    <property type="entry name" value="PGP-type_phosphatase"/>
    <property type="match status" value="1"/>
</dbReference>
<dbReference type="GO" id="GO:0046872">
    <property type="term" value="F:metal ion binding"/>
    <property type="evidence" value="ECO:0007669"/>
    <property type="project" value="UniProtKB-KW"/>
</dbReference>
<evidence type="ECO:0000313" key="5">
    <source>
        <dbReference type="EMBL" id="CCH69097.1"/>
    </source>
</evidence>
<feature type="active site" description="Nucleophile" evidence="2">
    <location>
        <position position="14"/>
    </location>
</feature>
<feature type="binding site" evidence="4">
    <location>
        <position position="14"/>
    </location>
    <ligand>
        <name>Mg(2+)</name>
        <dbReference type="ChEBI" id="CHEBI:18420"/>
    </ligand>
</feature>
<reference evidence="5 6" key="1">
    <citation type="journal article" date="2013" name="ISME J.">
        <title>A metabolic model for members of the genus Tetrasphaera involved in enhanced biological phosphorus removal.</title>
        <authorList>
            <person name="Kristiansen R."/>
            <person name="Nguyen H.T.T."/>
            <person name="Saunders A.M."/>
            <person name="Nielsen J.L."/>
            <person name="Wimmer R."/>
            <person name="Le V.Q."/>
            <person name="McIlroy S.J."/>
            <person name="Petrovski S."/>
            <person name="Seviour R.J."/>
            <person name="Calteau A."/>
            <person name="Nielsen K.L."/>
            <person name="Nielsen P.H."/>
        </authorList>
    </citation>
    <scope>NUCLEOTIDE SEQUENCE [LARGE SCALE GENOMIC DNA]</scope>
    <source>
        <strain evidence="5 6">Lp2</strain>
    </source>
</reference>
<evidence type="ECO:0000256" key="4">
    <source>
        <dbReference type="PIRSR" id="PIRSR000915-3"/>
    </source>
</evidence>
<evidence type="ECO:0000256" key="2">
    <source>
        <dbReference type="PIRSR" id="PIRSR000915-1"/>
    </source>
</evidence>
<keyword evidence="5" id="KW-0378">Hydrolase</keyword>
<comment type="caution">
    <text evidence="5">The sequence shown here is derived from an EMBL/GenBank/DDBJ whole genome shotgun (WGS) entry which is preliminary data.</text>
</comment>
<name>N0DY54_9MICO</name>
<dbReference type="AlphaFoldDB" id="N0DY54"/>
<comment type="cofactor">
    <cofactor evidence="4">
        <name>Mg(2+)</name>
        <dbReference type="ChEBI" id="CHEBI:18420"/>
    </cofactor>
    <text evidence="4">Divalent metal ions. Mg(2+) is the most effective.</text>
</comment>
<dbReference type="RefSeq" id="WP_010851847.1">
    <property type="nucleotide sequence ID" value="NZ_HF570956.1"/>
</dbReference>
<keyword evidence="6" id="KW-1185">Reference proteome</keyword>
<sequence length="310" mass="32121">MTAPFEAYAALICDLDGVVYRGQAAVPHAVEALSTQRRPVLYATNNAARTPDVVAAHLRELGLAVEASDVVNSSQAAAWLLARHQPPGAAVLAVGGPGVGVALREAGFQVVERIGTERVDAVVQGYGPTVTASDLAEAAYGVQGGALWVATNLDSTLPTDRGVAPGGGSLVDAVVNAVGRRPDLVAGKPETPIYELCADRLALPPQQVLAIGDRLETDIAGANSLGMDSLVVLTGVDDLSAIIGAPAALRPTHVARDLSCLMLPEAAAECVRLTDEVKRQWAAVDRASDPEAHLRRLDVDGLLRTVTSAE</sequence>
<organism evidence="5 6">
    <name type="scientific">Phycicoccus elongatus Lp2</name>
    <dbReference type="NCBI Taxonomy" id="1193181"/>
    <lineage>
        <taxon>Bacteria</taxon>
        <taxon>Bacillati</taxon>
        <taxon>Actinomycetota</taxon>
        <taxon>Actinomycetes</taxon>
        <taxon>Micrococcales</taxon>
        <taxon>Intrasporangiaceae</taxon>
        <taxon>Phycicoccus</taxon>
    </lineage>
</organism>
<keyword evidence="4" id="KW-0479">Metal-binding</keyword>